<dbReference type="InterPro" id="IPR045012">
    <property type="entry name" value="NLP"/>
</dbReference>
<dbReference type="GO" id="GO:0003700">
    <property type="term" value="F:DNA-binding transcription factor activity"/>
    <property type="evidence" value="ECO:0007669"/>
    <property type="project" value="InterPro"/>
</dbReference>
<feature type="domain" description="RWP-RK" evidence="6">
    <location>
        <begin position="207"/>
        <end position="297"/>
    </location>
</feature>
<feature type="region of interest" description="Disordered" evidence="5">
    <location>
        <begin position="512"/>
        <end position="563"/>
    </location>
</feature>
<keyword evidence="2" id="KW-0238">DNA-binding</keyword>
<keyword evidence="1" id="KW-0805">Transcription regulation</keyword>
<evidence type="ECO:0000256" key="4">
    <source>
        <dbReference type="ARBA" id="ARBA00023242"/>
    </source>
</evidence>
<keyword evidence="3" id="KW-0804">Transcription</keyword>
<dbReference type="PANTHER" id="PTHR32002">
    <property type="entry name" value="PROTEIN NLP8"/>
    <property type="match status" value="1"/>
</dbReference>
<dbReference type="Proteomes" id="UP001229421">
    <property type="component" value="Unassembled WGS sequence"/>
</dbReference>
<keyword evidence="4" id="KW-0539">Nucleus</keyword>
<dbReference type="EMBL" id="JAUHHV010000008">
    <property type="protein sequence ID" value="KAK1413967.1"/>
    <property type="molecule type" value="Genomic_DNA"/>
</dbReference>
<evidence type="ECO:0000256" key="1">
    <source>
        <dbReference type="ARBA" id="ARBA00023015"/>
    </source>
</evidence>
<evidence type="ECO:0000256" key="2">
    <source>
        <dbReference type="ARBA" id="ARBA00023125"/>
    </source>
</evidence>
<gene>
    <name evidence="7" type="ORF">QVD17_29704</name>
</gene>
<feature type="compositionally biased region" description="Polar residues" evidence="5">
    <location>
        <begin position="524"/>
        <end position="546"/>
    </location>
</feature>
<proteinExistence type="predicted"/>
<evidence type="ECO:0000313" key="7">
    <source>
        <dbReference type="EMBL" id="KAK1413967.1"/>
    </source>
</evidence>
<dbReference type="AlphaFoldDB" id="A0AAD8K470"/>
<keyword evidence="8" id="KW-1185">Reference proteome</keyword>
<dbReference type="PROSITE" id="PS51519">
    <property type="entry name" value="RWP_RK"/>
    <property type="match status" value="1"/>
</dbReference>
<evidence type="ECO:0000256" key="3">
    <source>
        <dbReference type="ARBA" id="ARBA00023163"/>
    </source>
</evidence>
<organism evidence="7 8">
    <name type="scientific">Tagetes erecta</name>
    <name type="common">African marigold</name>
    <dbReference type="NCBI Taxonomy" id="13708"/>
    <lineage>
        <taxon>Eukaryota</taxon>
        <taxon>Viridiplantae</taxon>
        <taxon>Streptophyta</taxon>
        <taxon>Embryophyta</taxon>
        <taxon>Tracheophyta</taxon>
        <taxon>Spermatophyta</taxon>
        <taxon>Magnoliopsida</taxon>
        <taxon>eudicotyledons</taxon>
        <taxon>Gunneridae</taxon>
        <taxon>Pentapetalae</taxon>
        <taxon>asterids</taxon>
        <taxon>campanulids</taxon>
        <taxon>Asterales</taxon>
        <taxon>Asteraceae</taxon>
        <taxon>Asteroideae</taxon>
        <taxon>Heliantheae alliance</taxon>
        <taxon>Tageteae</taxon>
        <taxon>Tagetes</taxon>
    </lineage>
</organism>
<name>A0AAD8K470_TARER</name>
<comment type="caution">
    <text evidence="7">The sequence shown here is derived from an EMBL/GenBank/DDBJ whole genome shotgun (WGS) entry which is preliminary data.</text>
</comment>
<evidence type="ECO:0000313" key="8">
    <source>
        <dbReference type="Proteomes" id="UP001229421"/>
    </source>
</evidence>
<evidence type="ECO:0000256" key="5">
    <source>
        <dbReference type="SAM" id="MobiDB-lite"/>
    </source>
</evidence>
<reference evidence="7" key="1">
    <citation type="journal article" date="2023" name="bioRxiv">
        <title>Improved chromosome-level genome assembly for marigold (Tagetes erecta).</title>
        <authorList>
            <person name="Jiang F."/>
            <person name="Yuan L."/>
            <person name="Wang S."/>
            <person name="Wang H."/>
            <person name="Xu D."/>
            <person name="Wang A."/>
            <person name="Fan W."/>
        </authorList>
    </citation>
    <scope>NUCLEOTIDE SEQUENCE</scope>
    <source>
        <strain evidence="7">WSJ</strain>
        <tissue evidence="7">Leaf</tissue>
    </source>
</reference>
<dbReference type="PANTHER" id="PTHR32002:SF35">
    <property type="entry name" value="PROTEIN NLP6"/>
    <property type="match status" value="1"/>
</dbReference>
<dbReference type="InterPro" id="IPR003035">
    <property type="entry name" value="RWP-RK_dom"/>
</dbReference>
<accession>A0AAD8K470</accession>
<evidence type="ECO:0000259" key="6">
    <source>
        <dbReference type="PROSITE" id="PS51519"/>
    </source>
</evidence>
<protein>
    <recommendedName>
        <fullName evidence="6">RWP-RK domain-containing protein</fullName>
    </recommendedName>
</protein>
<sequence>MVQTFASEWLRILGLNDIDVPIDEGVLRNIISTVETLQVPQDQTAVLVQFWAAKNIRDEVKTKMHLLTTTSQPFGFWGSNLLLKAYRKACLHIKIYVYKDFKKQEETVLGPPVPGNVFLYRTPEQTQDVHRYPEDQRPPCDQDAVFDQRWGSFAVPVILADQSCVGVLEFLMDTPKISYDEYIKLVCKHLKHASLHPGNQIDPWRTNKITGRERKRTTKSSPLTKYSCLVPYFGLSKASAIEKLGHAGAVIKESTFKNLCRNIGIPMWPYVKKRTAGASIAPEPSSINQPVHEIDSSTGAPNIADSNNVCDIDQQLIQHVPNIDDTRDSFTGADTQNQPPSFSAPQQTVYTQDIEIQDSFNQADTHRNKEAPFWPHEPSMYTGSIEIQDSFTRPDTRNGPPSFWAPQQTMYTQDIEIQDSSNQADTQNEEAPFWPLEPSTYTGGINIQDSFNRPDIRNEPPSFWAPQQNMYTQDIEIQDSLNQADTQNEEAPFWPLEPSIYSDSIDIQDSFNIPDTRNEPPSFWASQQTMYTQDTEIQDSLNQADTQNEEAPFWPHEPSIHTE</sequence>
<dbReference type="GO" id="GO:0003677">
    <property type="term" value="F:DNA binding"/>
    <property type="evidence" value="ECO:0007669"/>
    <property type="project" value="UniProtKB-KW"/>
</dbReference>